<dbReference type="Pfam" id="PF07653">
    <property type="entry name" value="SH3_2"/>
    <property type="match status" value="1"/>
</dbReference>
<evidence type="ECO:0000256" key="1">
    <source>
        <dbReference type="ARBA" id="ARBA00022443"/>
    </source>
</evidence>
<proteinExistence type="predicted"/>
<dbReference type="PANTHER" id="PTHR24174:SF16">
    <property type="entry name" value="CASKIN-2"/>
    <property type="match status" value="1"/>
</dbReference>
<dbReference type="Proteomes" id="UP000663868">
    <property type="component" value="Unassembled WGS sequence"/>
</dbReference>
<sequence>CGIDVNIRNSYEQTAYEVVIKQKSGNDIKRLIKDFSEAIFVRAIQSYKDSHVGALNFVEGDSITVLDHNSTGQWRGFILQEDLTTRTGYFPCTYVQLNSTSENRVCLEKKEYTRNDL</sequence>
<dbReference type="PANTHER" id="PTHR24174">
    <property type="entry name" value="ANKYRIN REPEAT AND STERILE ALPHA MOTIF DOMAIN-CONTAINING PROTEIN 1"/>
    <property type="match status" value="1"/>
</dbReference>
<evidence type="ECO:0000256" key="3">
    <source>
        <dbReference type="ARBA" id="ARBA00023043"/>
    </source>
</evidence>
<organism evidence="6 7">
    <name type="scientific">Adineta steineri</name>
    <dbReference type="NCBI Taxonomy" id="433720"/>
    <lineage>
        <taxon>Eukaryota</taxon>
        <taxon>Metazoa</taxon>
        <taxon>Spiralia</taxon>
        <taxon>Gnathifera</taxon>
        <taxon>Rotifera</taxon>
        <taxon>Eurotatoria</taxon>
        <taxon>Bdelloidea</taxon>
        <taxon>Adinetida</taxon>
        <taxon>Adinetidae</taxon>
        <taxon>Adineta</taxon>
    </lineage>
</organism>
<name>A0A820NQB0_9BILA</name>
<evidence type="ECO:0000259" key="5">
    <source>
        <dbReference type="PROSITE" id="PS50002"/>
    </source>
</evidence>
<evidence type="ECO:0000256" key="2">
    <source>
        <dbReference type="ARBA" id="ARBA00022737"/>
    </source>
</evidence>
<dbReference type="Gene3D" id="2.30.30.40">
    <property type="entry name" value="SH3 Domains"/>
    <property type="match status" value="1"/>
</dbReference>
<comment type="caution">
    <text evidence="6">The sequence shown here is derived from an EMBL/GenBank/DDBJ whole genome shotgun (WGS) entry which is preliminary data.</text>
</comment>
<evidence type="ECO:0000313" key="6">
    <source>
        <dbReference type="EMBL" id="CAF4390063.1"/>
    </source>
</evidence>
<accession>A0A820NQB0</accession>
<dbReference type="AlphaFoldDB" id="A0A820NQB0"/>
<gene>
    <name evidence="6" type="ORF">KXQ929_LOCUS50409</name>
</gene>
<keyword evidence="3" id="KW-0040">ANK repeat</keyword>
<dbReference type="EMBL" id="CAJOBB010023059">
    <property type="protein sequence ID" value="CAF4390063.1"/>
    <property type="molecule type" value="Genomic_DNA"/>
</dbReference>
<protein>
    <recommendedName>
        <fullName evidence="5">SH3 domain-containing protein</fullName>
    </recommendedName>
</protein>
<evidence type="ECO:0000256" key="4">
    <source>
        <dbReference type="PROSITE-ProRule" id="PRU00192"/>
    </source>
</evidence>
<dbReference type="SMART" id="SM00326">
    <property type="entry name" value="SH3"/>
    <property type="match status" value="1"/>
</dbReference>
<keyword evidence="1 4" id="KW-0728">SH3 domain</keyword>
<reference evidence="6" key="1">
    <citation type="submission" date="2021-02" db="EMBL/GenBank/DDBJ databases">
        <authorList>
            <person name="Nowell W R."/>
        </authorList>
    </citation>
    <scope>NUCLEOTIDE SEQUENCE</scope>
</reference>
<dbReference type="PROSITE" id="PS50002">
    <property type="entry name" value="SH3"/>
    <property type="match status" value="1"/>
</dbReference>
<dbReference type="InterPro" id="IPR033635">
    <property type="entry name" value="ANKS1/Caskin"/>
</dbReference>
<feature type="domain" description="SH3" evidence="5">
    <location>
        <begin position="36"/>
        <end position="100"/>
    </location>
</feature>
<dbReference type="InterPro" id="IPR036028">
    <property type="entry name" value="SH3-like_dom_sf"/>
</dbReference>
<evidence type="ECO:0000313" key="7">
    <source>
        <dbReference type="Proteomes" id="UP000663868"/>
    </source>
</evidence>
<dbReference type="InterPro" id="IPR001452">
    <property type="entry name" value="SH3_domain"/>
</dbReference>
<keyword evidence="2" id="KW-0677">Repeat</keyword>
<dbReference type="CDD" id="cd00174">
    <property type="entry name" value="SH3"/>
    <property type="match status" value="1"/>
</dbReference>
<dbReference type="SUPFAM" id="SSF50044">
    <property type="entry name" value="SH3-domain"/>
    <property type="match status" value="1"/>
</dbReference>
<feature type="non-terminal residue" evidence="6">
    <location>
        <position position="1"/>
    </location>
</feature>